<feature type="region of interest" description="Disordered" evidence="1">
    <location>
        <begin position="422"/>
        <end position="442"/>
    </location>
</feature>
<reference evidence="3" key="2">
    <citation type="submission" date="2016-05" db="EMBL/GenBank/DDBJ databases">
        <title>Comparative analysis highlights variable genome content of wheat rusts and divergence of the mating loci.</title>
        <authorList>
            <person name="Cuomo C.A."/>
            <person name="Bakkeren G."/>
            <person name="Szabo L."/>
            <person name="Khalil H."/>
            <person name="Joly D."/>
            <person name="Goldberg J."/>
            <person name="Young S."/>
            <person name="Zeng Q."/>
            <person name="Fellers J."/>
        </authorList>
    </citation>
    <scope>NUCLEOTIDE SEQUENCE [LARGE SCALE GENOMIC DNA]</scope>
    <source>
        <strain evidence="3">1-1 BBBD Race 1</strain>
    </source>
</reference>
<feature type="compositionally biased region" description="Basic residues" evidence="1">
    <location>
        <begin position="1"/>
        <end position="12"/>
    </location>
</feature>
<dbReference type="EMBL" id="ADAS02000116">
    <property type="protein sequence ID" value="OAV89857.1"/>
    <property type="molecule type" value="Genomic_DNA"/>
</dbReference>
<proteinExistence type="predicted"/>
<feature type="compositionally biased region" description="Low complexity" evidence="1">
    <location>
        <begin position="396"/>
        <end position="407"/>
    </location>
</feature>
<keyword evidence="5" id="KW-1185">Reference proteome</keyword>
<protein>
    <submittedName>
        <fullName evidence="3 4">Uncharacterized protein</fullName>
    </submittedName>
</protein>
<feature type="compositionally biased region" description="Basic residues" evidence="1">
    <location>
        <begin position="372"/>
        <end position="386"/>
    </location>
</feature>
<dbReference type="Proteomes" id="UP000005240">
    <property type="component" value="Unassembled WGS sequence"/>
</dbReference>
<accession>A0A180GAV9</accession>
<gene>
    <name evidence="3" type="ORF">PTTG_08150</name>
</gene>
<feature type="region of interest" description="Disordered" evidence="1">
    <location>
        <begin position="306"/>
        <end position="407"/>
    </location>
</feature>
<feature type="compositionally biased region" description="Polar residues" evidence="1">
    <location>
        <begin position="106"/>
        <end position="115"/>
    </location>
</feature>
<feature type="compositionally biased region" description="Pro residues" evidence="1">
    <location>
        <begin position="138"/>
        <end position="155"/>
    </location>
</feature>
<evidence type="ECO:0000313" key="4">
    <source>
        <dbReference type="EnsemblFungi" id="PTTG_08150-t43_1-p1"/>
    </source>
</evidence>
<organism evidence="3">
    <name type="scientific">Puccinia triticina (isolate 1-1 / race 1 (BBBD))</name>
    <name type="common">Brown leaf rust fungus</name>
    <dbReference type="NCBI Taxonomy" id="630390"/>
    <lineage>
        <taxon>Eukaryota</taxon>
        <taxon>Fungi</taxon>
        <taxon>Dikarya</taxon>
        <taxon>Basidiomycota</taxon>
        <taxon>Pucciniomycotina</taxon>
        <taxon>Pucciniomycetes</taxon>
        <taxon>Pucciniales</taxon>
        <taxon>Pucciniaceae</taxon>
        <taxon>Puccinia</taxon>
    </lineage>
</organism>
<feature type="compositionally biased region" description="Low complexity" evidence="1">
    <location>
        <begin position="71"/>
        <end position="82"/>
    </location>
</feature>
<sequence length="467" mass="49726">MSRHAASQRRSRLQAGRGIPQTESQLTAGISSTSFFTPAPSPAEPAGSGPAATPPRGDGQAAPPLTPDARPSTPTAPAVPSASPSPGPSPTPSATDAPATRPPASLPSTLPQKAPSSEPIIDAPGVTNHTISAGSTLPPNPPISSSPQLSAPPLPITHSPGRDFESQSAAHHPIPPNLIEALAVVGVILALLSGGILFCYFKVKRRQRKTKVVDEGSAESDSGTAANILQLARSLSLSSSTESRRVPAWPIDKKSIKIKKDRTHTQSFPPGPPPGIPRYPSIVMTLPEGSQNYLARLDKHRRSDRVTYISSNYGQPKQGNQTTEYDEEEEISHIPISYETKPSTFTRPHAANHSTRASAEPGTGPPPAAKKPSPKRYTQRISKAARRLVPDHRRAPSGPAASPTAGTLPLAFSKHKKLFHAAQADTRNKPANPCPDYKSSLYPGDSNYPTNYSFYHRRVNPQVHPKY</sequence>
<evidence type="ECO:0000313" key="5">
    <source>
        <dbReference type="Proteomes" id="UP000005240"/>
    </source>
</evidence>
<keyword evidence="2" id="KW-1133">Transmembrane helix</keyword>
<reference evidence="4" key="4">
    <citation type="submission" date="2025-05" db="UniProtKB">
        <authorList>
            <consortium name="EnsemblFungi"/>
        </authorList>
    </citation>
    <scope>IDENTIFICATION</scope>
    <source>
        <strain evidence="4">isolate 1-1 / race 1 (BBBD)</strain>
    </source>
</reference>
<keyword evidence="2" id="KW-0472">Membrane</keyword>
<name>A0A180GAV9_PUCT1</name>
<dbReference type="VEuPathDB" id="FungiDB:PTTG_08150"/>
<reference evidence="4 5" key="3">
    <citation type="journal article" date="2017" name="G3 (Bethesda)">
        <title>Comparative analysis highlights variable genome content of wheat rusts and divergence of the mating loci.</title>
        <authorList>
            <person name="Cuomo C.A."/>
            <person name="Bakkeren G."/>
            <person name="Khalil H.B."/>
            <person name="Panwar V."/>
            <person name="Joly D."/>
            <person name="Linning R."/>
            <person name="Sakthikumar S."/>
            <person name="Song X."/>
            <person name="Adiconis X."/>
            <person name="Fan L."/>
            <person name="Goldberg J.M."/>
            <person name="Levin J.Z."/>
            <person name="Young S."/>
            <person name="Zeng Q."/>
            <person name="Anikster Y."/>
            <person name="Bruce M."/>
            <person name="Wang M."/>
            <person name="Yin C."/>
            <person name="McCallum B."/>
            <person name="Szabo L.J."/>
            <person name="Hulbert S."/>
            <person name="Chen X."/>
            <person name="Fellers J.P."/>
        </authorList>
    </citation>
    <scope>NUCLEOTIDE SEQUENCE</scope>
    <source>
        <strain evidence="5">Isolate 1-1 / race 1 (BBBD)</strain>
        <strain evidence="4">isolate 1-1 / race 1 (BBBD)</strain>
    </source>
</reference>
<feature type="compositionally biased region" description="Low complexity" evidence="1">
    <location>
        <begin position="31"/>
        <end position="55"/>
    </location>
</feature>
<keyword evidence="2" id="KW-0812">Transmembrane</keyword>
<reference evidence="3" key="1">
    <citation type="submission" date="2009-11" db="EMBL/GenBank/DDBJ databases">
        <authorList>
            <consortium name="The Broad Institute Genome Sequencing Platform"/>
            <person name="Ward D."/>
            <person name="Feldgarden M."/>
            <person name="Earl A."/>
            <person name="Young S.K."/>
            <person name="Zeng Q."/>
            <person name="Koehrsen M."/>
            <person name="Alvarado L."/>
            <person name="Berlin A."/>
            <person name="Bochicchio J."/>
            <person name="Borenstein D."/>
            <person name="Chapman S.B."/>
            <person name="Chen Z."/>
            <person name="Engels R."/>
            <person name="Freedman E."/>
            <person name="Gellesch M."/>
            <person name="Goldberg J."/>
            <person name="Griggs A."/>
            <person name="Gujja S."/>
            <person name="Heilman E."/>
            <person name="Heiman D."/>
            <person name="Hepburn T."/>
            <person name="Howarth C."/>
            <person name="Jen D."/>
            <person name="Larson L."/>
            <person name="Lewis B."/>
            <person name="Mehta T."/>
            <person name="Park D."/>
            <person name="Pearson M."/>
            <person name="Roberts A."/>
            <person name="Saif S."/>
            <person name="Shea T."/>
            <person name="Shenoy N."/>
            <person name="Sisk P."/>
            <person name="Stolte C."/>
            <person name="Sykes S."/>
            <person name="Thomson T."/>
            <person name="Walk T."/>
            <person name="White J."/>
            <person name="Yandava C."/>
            <person name="Izard J."/>
            <person name="Baranova O.V."/>
            <person name="Blanton J.M."/>
            <person name="Tanner A.C."/>
            <person name="Dewhirst F.E."/>
            <person name="Haas B."/>
            <person name="Nusbaum C."/>
            <person name="Birren B."/>
        </authorList>
    </citation>
    <scope>NUCLEOTIDE SEQUENCE [LARGE SCALE GENOMIC DNA]</scope>
    <source>
        <strain evidence="3">1-1 BBBD Race 1</strain>
    </source>
</reference>
<feature type="region of interest" description="Disordered" evidence="1">
    <location>
        <begin position="1"/>
        <end position="170"/>
    </location>
</feature>
<dbReference type="EnsemblFungi" id="PTTG_08150-t43_1">
    <property type="protein sequence ID" value="PTTG_08150-t43_1-p1"/>
    <property type="gene ID" value="PTTG_08150"/>
</dbReference>
<evidence type="ECO:0000256" key="2">
    <source>
        <dbReference type="SAM" id="Phobius"/>
    </source>
</evidence>
<feature type="compositionally biased region" description="Polar residues" evidence="1">
    <location>
        <begin position="340"/>
        <end position="356"/>
    </location>
</feature>
<evidence type="ECO:0000256" key="1">
    <source>
        <dbReference type="SAM" id="MobiDB-lite"/>
    </source>
</evidence>
<dbReference type="AlphaFoldDB" id="A0A180GAV9"/>
<evidence type="ECO:0000313" key="3">
    <source>
        <dbReference type="EMBL" id="OAV89857.1"/>
    </source>
</evidence>
<feature type="compositionally biased region" description="Polar residues" evidence="1">
    <location>
        <begin position="21"/>
        <end position="30"/>
    </location>
</feature>
<feature type="transmembrane region" description="Helical" evidence="2">
    <location>
        <begin position="181"/>
        <end position="201"/>
    </location>
</feature>
<feature type="compositionally biased region" description="Polar residues" evidence="1">
    <location>
        <begin position="308"/>
        <end position="323"/>
    </location>
</feature>
<feature type="compositionally biased region" description="Polar residues" evidence="1">
    <location>
        <begin position="127"/>
        <end position="137"/>
    </location>
</feature>